<evidence type="ECO:0008006" key="4">
    <source>
        <dbReference type="Google" id="ProtNLM"/>
    </source>
</evidence>
<evidence type="ECO:0000256" key="1">
    <source>
        <dbReference type="SAM" id="SignalP"/>
    </source>
</evidence>
<dbReference type="Proteomes" id="UP000237000">
    <property type="component" value="Unassembled WGS sequence"/>
</dbReference>
<name>A0A2P5DNH4_TREOI</name>
<evidence type="ECO:0000313" key="3">
    <source>
        <dbReference type="Proteomes" id="UP000237000"/>
    </source>
</evidence>
<evidence type="ECO:0000313" key="2">
    <source>
        <dbReference type="EMBL" id="PON74826.1"/>
    </source>
</evidence>
<comment type="caution">
    <text evidence="2">The sequence shown here is derived from an EMBL/GenBank/DDBJ whole genome shotgun (WGS) entry which is preliminary data.</text>
</comment>
<accession>A0A2P5DNH4</accession>
<gene>
    <name evidence="2" type="ORF">TorRG33x02_246000</name>
</gene>
<feature type="signal peptide" evidence="1">
    <location>
        <begin position="1"/>
        <end position="25"/>
    </location>
</feature>
<dbReference type="EMBL" id="JXTC01000259">
    <property type="protein sequence ID" value="PON74826.1"/>
    <property type="molecule type" value="Genomic_DNA"/>
</dbReference>
<protein>
    <recommendedName>
        <fullName evidence="4">LRR domain containing protein</fullName>
    </recommendedName>
</protein>
<keyword evidence="3" id="KW-1185">Reference proteome</keyword>
<reference evidence="3" key="1">
    <citation type="submission" date="2016-06" db="EMBL/GenBank/DDBJ databases">
        <title>Parallel loss of symbiosis genes in relatives of nitrogen-fixing non-legume Parasponia.</title>
        <authorList>
            <person name="Van Velzen R."/>
            <person name="Holmer R."/>
            <person name="Bu F."/>
            <person name="Rutten L."/>
            <person name="Van Zeijl A."/>
            <person name="Liu W."/>
            <person name="Santuari L."/>
            <person name="Cao Q."/>
            <person name="Sharma T."/>
            <person name="Shen D."/>
            <person name="Roswanjaya Y."/>
            <person name="Wardhani T."/>
            <person name="Kalhor M.S."/>
            <person name="Jansen J."/>
            <person name="Van den Hoogen J."/>
            <person name="Gungor B."/>
            <person name="Hartog M."/>
            <person name="Hontelez J."/>
            <person name="Verver J."/>
            <person name="Yang W.-C."/>
            <person name="Schijlen E."/>
            <person name="Repin R."/>
            <person name="Schilthuizen M."/>
            <person name="Schranz E."/>
            <person name="Heidstra R."/>
            <person name="Miyata K."/>
            <person name="Fedorova E."/>
            <person name="Kohlen W."/>
            <person name="Bisseling T."/>
            <person name="Smit S."/>
            <person name="Geurts R."/>
        </authorList>
    </citation>
    <scope>NUCLEOTIDE SEQUENCE [LARGE SCALE GENOMIC DNA]</scope>
    <source>
        <strain evidence="3">cv. RG33-2</strain>
    </source>
</reference>
<organism evidence="2 3">
    <name type="scientific">Trema orientale</name>
    <name type="common">Charcoal tree</name>
    <name type="synonym">Celtis orientalis</name>
    <dbReference type="NCBI Taxonomy" id="63057"/>
    <lineage>
        <taxon>Eukaryota</taxon>
        <taxon>Viridiplantae</taxon>
        <taxon>Streptophyta</taxon>
        <taxon>Embryophyta</taxon>
        <taxon>Tracheophyta</taxon>
        <taxon>Spermatophyta</taxon>
        <taxon>Magnoliopsida</taxon>
        <taxon>eudicotyledons</taxon>
        <taxon>Gunneridae</taxon>
        <taxon>Pentapetalae</taxon>
        <taxon>rosids</taxon>
        <taxon>fabids</taxon>
        <taxon>Rosales</taxon>
        <taxon>Cannabaceae</taxon>
        <taxon>Trema</taxon>
    </lineage>
</organism>
<dbReference type="AlphaFoldDB" id="A0A2P5DNH4"/>
<keyword evidence="1" id="KW-0732">Signal</keyword>
<sequence>MADPHFKFLILSLLHASGLSSLGSSIPKLKLISFPSQLVLVASLRVFSWSYEKLLICIPSLR</sequence>
<dbReference type="InParanoid" id="A0A2P5DNH4"/>
<proteinExistence type="predicted"/>
<feature type="chain" id="PRO_5015136839" description="LRR domain containing protein" evidence="1">
    <location>
        <begin position="26"/>
        <end position="62"/>
    </location>
</feature>